<evidence type="ECO:0000313" key="2">
    <source>
        <dbReference type="EMBL" id="KAL2847815.1"/>
    </source>
</evidence>
<organism evidence="2 3">
    <name type="scientific">Aspergillus pseudoustus</name>
    <dbReference type="NCBI Taxonomy" id="1810923"/>
    <lineage>
        <taxon>Eukaryota</taxon>
        <taxon>Fungi</taxon>
        <taxon>Dikarya</taxon>
        <taxon>Ascomycota</taxon>
        <taxon>Pezizomycotina</taxon>
        <taxon>Eurotiomycetes</taxon>
        <taxon>Eurotiomycetidae</taxon>
        <taxon>Eurotiales</taxon>
        <taxon>Aspergillaceae</taxon>
        <taxon>Aspergillus</taxon>
        <taxon>Aspergillus subgen. Nidulantes</taxon>
    </lineage>
</organism>
<gene>
    <name evidence="2" type="ORF">BJY01DRAFT_246717</name>
</gene>
<dbReference type="EMBL" id="JBFXLU010000054">
    <property type="protein sequence ID" value="KAL2847815.1"/>
    <property type="molecule type" value="Genomic_DNA"/>
</dbReference>
<protein>
    <submittedName>
        <fullName evidence="2">Uncharacterized protein</fullName>
    </submittedName>
</protein>
<reference evidence="2 3" key="1">
    <citation type="submission" date="2024-07" db="EMBL/GenBank/DDBJ databases">
        <title>Section-level genome sequencing and comparative genomics of Aspergillus sections Usti and Cavernicolus.</title>
        <authorList>
            <consortium name="Lawrence Berkeley National Laboratory"/>
            <person name="Nybo J.L."/>
            <person name="Vesth T.C."/>
            <person name="Theobald S."/>
            <person name="Frisvad J.C."/>
            <person name="Larsen T.O."/>
            <person name="Kjaerboelling I."/>
            <person name="Rothschild-Mancinelli K."/>
            <person name="Lyhne E.K."/>
            <person name="Kogle M.E."/>
            <person name="Barry K."/>
            <person name="Clum A."/>
            <person name="Na H."/>
            <person name="Ledsgaard L."/>
            <person name="Lin J."/>
            <person name="Lipzen A."/>
            <person name="Kuo A."/>
            <person name="Riley R."/>
            <person name="Mondo S."/>
            <person name="Labutti K."/>
            <person name="Haridas S."/>
            <person name="Pangalinan J."/>
            <person name="Salamov A.A."/>
            <person name="Simmons B.A."/>
            <person name="Magnuson J.K."/>
            <person name="Chen J."/>
            <person name="Drula E."/>
            <person name="Henrissat B."/>
            <person name="Wiebenga A."/>
            <person name="Lubbers R.J."/>
            <person name="Gomes A.C."/>
            <person name="Makela M.R."/>
            <person name="Stajich J."/>
            <person name="Grigoriev I.V."/>
            <person name="Mortensen U.H."/>
            <person name="De Vries R.P."/>
            <person name="Baker S.E."/>
            <person name="Andersen M.R."/>
        </authorList>
    </citation>
    <scope>NUCLEOTIDE SEQUENCE [LARGE SCALE GENOMIC DNA]</scope>
    <source>
        <strain evidence="2 3">CBS 123904</strain>
    </source>
</reference>
<name>A0ABR4K677_9EURO</name>
<keyword evidence="3" id="KW-1185">Reference proteome</keyword>
<comment type="caution">
    <text evidence="2">The sequence shown here is derived from an EMBL/GenBank/DDBJ whole genome shotgun (WGS) entry which is preliminary data.</text>
</comment>
<proteinExistence type="predicted"/>
<evidence type="ECO:0000313" key="3">
    <source>
        <dbReference type="Proteomes" id="UP001610446"/>
    </source>
</evidence>
<sequence length="156" mass="18208">MSTTDSLIPVCVGFCMSPQKTHEVLLVDENTATFADLAALFYSHVGPMIGEHYKPGGIERHITKAWVAWNQEATKHFPRETYFSDTNIKATLRLLAARRGIDMVYFWLNEIEEPKKEEEEEDPWAEQEEEQEEEEEDEEEKERNEDDDDDDEGTRH</sequence>
<feature type="compositionally biased region" description="Acidic residues" evidence="1">
    <location>
        <begin position="118"/>
        <end position="156"/>
    </location>
</feature>
<dbReference type="Proteomes" id="UP001610446">
    <property type="component" value="Unassembled WGS sequence"/>
</dbReference>
<evidence type="ECO:0000256" key="1">
    <source>
        <dbReference type="SAM" id="MobiDB-lite"/>
    </source>
</evidence>
<accession>A0ABR4K677</accession>
<feature type="region of interest" description="Disordered" evidence="1">
    <location>
        <begin position="112"/>
        <end position="156"/>
    </location>
</feature>